<dbReference type="RefSeq" id="WP_183341297.1">
    <property type="nucleotide sequence ID" value="NZ_JACHNU010000002.1"/>
</dbReference>
<dbReference type="Gene3D" id="3.40.190.10">
    <property type="entry name" value="Periplasmic binding protein-like II"/>
    <property type="match status" value="2"/>
</dbReference>
<dbReference type="Proteomes" id="UP000585272">
    <property type="component" value="Unassembled WGS sequence"/>
</dbReference>
<dbReference type="PRINTS" id="PR00909">
    <property type="entry name" value="SPERMDNBNDNG"/>
</dbReference>
<dbReference type="SUPFAM" id="SSF53850">
    <property type="entry name" value="Periplasmic binding protein-like II"/>
    <property type="match status" value="1"/>
</dbReference>
<proteinExistence type="inferred from homology"/>
<dbReference type="AlphaFoldDB" id="A0A840IBE9"/>
<keyword evidence="3" id="KW-0813">Transport</keyword>
<evidence type="ECO:0000256" key="1">
    <source>
        <dbReference type="ARBA" id="ARBA00004418"/>
    </source>
</evidence>
<evidence type="ECO:0000313" key="7">
    <source>
        <dbReference type="Proteomes" id="UP000585272"/>
    </source>
</evidence>
<dbReference type="GO" id="GO:0015846">
    <property type="term" value="P:polyamine transport"/>
    <property type="evidence" value="ECO:0007669"/>
    <property type="project" value="InterPro"/>
</dbReference>
<name>A0A840IBE9_9ACTN</name>
<evidence type="ECO:0000313" key="6">
    <source>
        <dbReference type="EMBL" id="MBB4662247.1"/>
    </source>
</evidence>
<accession>A0A840IBE9</accession>
<dbReference type="GO" id="GO:0055085">
    <property type="term" value="P:transmembrane transport"/>
    <property type="evidence" value="ECO:0007669"/>
    <property type="project" value="InterPro"/>
</dbReference>
<evidence type="ECO:0000256" key="4">
    <source>
        <dbReference type="ARBA" id="ARBA00022729"/>
    </source>
</evidence>
<comment type="subcellular location">
    <subcellularLocation>
        <location evidence="1">Periplasm</location>
    </subcellularLocation>
</comment>
<dbReference type="EMBL" id="JACHNU010000002">
    <property type="protein sequence ID" value="MBB4662247.1"/>
    <property type="molecule type" value="Genomic_DNA"/>
</dbReference>
<protein>
    <submittedName>
        <fullName evidence="6">Spermidine/putrescine-binding protein</fullName>
    </submittedName>
</protein>
<keyword evidence="7" id="KW-1185">Reference proteome</keyword>
<keyword evidence="4" id="KW-0732">Signal</keyword>
<gene>
    <name evidence="6" type="ORF">BDZ31_001833</name>
</gene>
<keyword evidence="5" id="KW-0574">Periplasm</keyword>
<evidence type="ECO:0000256" key="2">
    <source>
        <dbReference type="ARBA" id="ARBA00008520"/>
    </source>
</evidence>
<dbReference type="GO" id="GO:0019808">
    <property type="term" value="F:polyamine binding"/>
    <property type="evidence" value="ECO:0007669"/>
    <property type="project" value="InterPro"/>
</dbReference>
<dbReference type="CDD" id="cd13590">
    <property type="entry name" value="PBP2_PotD_PotF_like"/>
    <property type="match status" value="1"/>
</dbReference>
<sequence>MTAPLRMLVWPGMPADEALDLVERRLGVAVESVAISTNEQLEERLLAGERYDVITPSDYMVERLAARGALHPLDPALLPGRVGLAPWARRPVWDPDERWAVPLAFGTTGILYDRERLPDAGARGWAALLDPPPGVAVGLLDELREVIGAALIACGRDVNATDDESLAAAAALLERRADAIAGFDSDDFVGPVVDREVVAHHAWSGPAARAMRADERLAYAVPAEGAVLWVTTAAIDARCDRPLLAHAAIDVLLDPAVARITVERNGYATPNGAARALLAPELRDDPVLFPGEEVVRRCVTVRDVGAEGEERLERLWARLTRSGRSTPAR</sequence>
<dbReference type="PANTHER" id="PTHR30222">
    <property type="entry name" value="SPERMIDINE/PUTRESCINE-BINDING PERIPLASMIC PROTEIN"/>
    <property type="match status" value="1"/>
</dbReference>
<organism evidence="6 7">
    <name type="scientific">Conexibacter arvalis</name>
    <dbReference type="NCBI Taxonomy" id="912552"/>
    <lineage>
        <taxon>Bacteria</taxon>
        <taxon>Bacillati</taxon>
        <taxon>Actinomycetota</taxon>
        <taxon>Thermoleophilia</taxon>
        <taxon>Solirubrobacterales</taxon>
        <taxon>Conexibacteraceae</taxon>
        <taxon>Conexibacter</taxon>
    </lineage>
</organism>
<dbReference type="InterPro" id="IPR001188">
    <property type="entry name" value="Sperm_putr-bd"/>
</dbReference>
<dbReference type="InterPro" id="IPR006061">
    <property type="entry name" value="SBP_1_CS"/>
</dbReference>
<dbReference type="GO" id="GO:0042597">
    <property type="term" value="C:periplasmic space"/>
    <property type="evidence" value="ECO:0007669"/>
    <property type="project" value="UniProtKB-SubCell"/>
</dbReference>
<evidence type="ECO:0000256" key="5">
    <source>
        <dbReference type="ARBA" id="ARBA00022764"/>
    </source>
</evidence>
<reference evidence="6 7" key="1">
    <citation type="submission" date="2020-08" db="EMBL/GenBank/DDBJ databases">
        <title>Genomic Encyclopedia of Archaeal and Bacterial Type Strains, Phase II (KMG-II): from individual species to whole genera.</title>
        <authorList>
            <person name="Goeker M."/>
        </authorList>
    </citation>
    <scope>NUCLEOTIDE SEQUENCE [LARGE SCALE GENOMIC DNA]</scope>
    <source>
        <strain evidence="6 7">DSM 23288</strain>
    </source>
</reference>
<evidence type="ECO:0000256" key="3">
    <source>
        <dbReference type="ARBA" id="ARBA00022448"/>
    </source>
</evidence>
<dbReference type="PANTHER" id="PTHR30222:SF17">
    <property type="entry name" value="SPERMIDINE_PUTRESCINE-BINDING PERIPLASMIC PROTEIN"/>
    <property type="match status" value="1"/>
</dbReference>
<comment type="similarity">
    <text evidence="2">Belongs to the bacterial solute-binding protein 1 family.</text>
</comment>
<comment type="caution">
    <text evidence="6">The sequence shown here is derived from an EMBL/GenBank/DDBJ whole genome shotgun (WGS) entry which is preliminary data.</text>
</comment>
<dbReference type="PROSITE" id="PS01037">
    <property type="entry name" value="SBP_BACTERIAL_1"/>
    <property type="match status" value="1"/>
</dbReference>
<dbReference type="Pfam" id="PF13343">
    <property type="entry name" value="SBP_bac_6"/>
    <property type="match status" value="1"/>
</dbReference>